<proteinExistence type="predicted"/>
<evidence type="ECO:0000313" key="2">
    <source>
        <dbReference type="EMBL" id="ACK89173.1"/>
    </source>
</evidence>
<name>B7JP05_BACC0</name>
<evidence type="ECO:0000313" key="1">
    <source>
        <dbReference type="EMBL" id="ACK89150.1"/>
    </source>
</evidence>
<reference evidence="2 3" key="1">
    <citation type="submission" date="2008-10" db="EMBL/GenBank/DDBJ databases">
        <title>Genome sequence of Bacillus cereus AH820.</title>
        <authorList>
            <person name="Dodson R.J."/>
            <person name="Durkin A.S."/>
            <person name="Rosovitz M.J."/>
            <person name="Rasko D.A."/>
            <person name="Hoffmaster A."/>
            <person name="Ravel J."/>
            <person name="Sutton G."/>
        </authorList>
    </citation>
    <scope>NUCLEOTIDE SEQUENCE [LARGE SCALE GENOMIC DNA]</scope>
    <source>
        <strain evidence="2 3">AH820</strain>
    </source>
</reference>
<gene>
    <name evidence="1" type="ordered locus">BCAH820_0574</name>
    <name evidence="2" type="ordered locus">BCAH820_4395</name>
</gene>
<sequence>MKVGIFLLGECVEAYNYEDINDVYEIARIMTEETDLIHEVRVIYG</sequence>
<dbReference type="Proteomes" id="UP000001363">
    <property type="component" value="Chromosome"/>
</dbReference>
<dbReference type="AlphaFoldDB" id="B7JP05"/>
<accession>B7JP05</accession>
<dbReference type="RefSeq" id="WP_000862742.1">
    <property type="nucleotide sequence ID" value="NC_011773.1"/>
</dbReference>
<evidence type="ECO:0000313" key="3">
    <source>
        <dbReference type="Proteomes" id="UP000001363"/>
    </source>
</evidence>
<protein>
    <submittedName>
        <fullName evidence="2">Uncharacterized protein</fullName>
    </submittedName>
</protein>
<dbReference type="KEGG" id="bcu:BCAH820_0574"/>
<dbReference type="KEGG" id="bcu:BCAH820_4395"/>
<dbReference type="HOGENOM" id="CLU_3195671_0_0_9"/>
<dbReference type="EMBL" id="CP001283">
    <property type="protein sequence ID" value="ACK89150.1"/>
    <property type="molecule type" value="Genomic_DNA"/>
</dbReference>
<dbReference type="EMBL" id="CP001283">
    <property type="protein sequence ID" value="ACK89173.1"/>
    <property type="molecule type" value="Genomic_DNA"/>
</dbReference>
<organism evidence="2 3">
    <name type="scientific">Bacillus cereus (strain AH820)</name>
    <dbReference type="NCBI Taxonomy" id="405535"/>
    <lineage>
        <taxon>Bacteria</taxon>
        <taxon>Bacillati</taxon>
        <taxon>Bacillota</taxon>
        <taxon>Bacilli</taxon>
        <taxon>Bacillales</taxon>
        <taxon>Bacillaceae</taxon>
        <taxon>Bacillus</taxon>
        <taxon>Bacillus cereus group</taxon>
    </lineage>
</organism>